<protein>
    <submittedName>
        <fullName evidence="7">Uncharacterized protein</fullName>
    </submittedName>
</protein>
<feature type="region of interest" description="Disordered" evidence="4">
    <location>
        <begin position="569"/>
        <end position="593"/>
    </location>
</feature>
<dbReference type="AlphaFoldDB" id="N1PVA2"/>
<dbReference type="PANTHER" id="PTHR45418:SF5">
    <property type="entry name" value="BRCA2-INTERACTING PROTEIN-LIKE-RELATED"/>
    <property type="match status" value="1"/>
</dbReference>
<evidence type="ECO:0000259" key="6">
    <source>
        <dbReference type="Pfam" id="PF13087"/>
    </source>
</evidence>
<evidence type="ECO:0000259" key="5">
    <source>
        <dbReference type="Pfam" id="PF13086"/>
    </source>
</evidence>
<dbReference type="CDD" id="cd18808">
    <property type="entry name" value="SF1_C_Upf1"/>
    <property type="match status" value="1"/>
</dbReference>
<evidence type="ECO:0000313" key="7">
    <source>
        <dbReference type="EMBL" id="EME46334.1"/>
    </source>
</evidence>
<gene>
    <name evidence="7" type="ORF">DOTSEDRAFT_127228</name>
</gene>
<sequence>MLHGQSTWVRSMLFPHVNDGILQKRLNPMFSSLKLFDWSLNYEQIRAVEAVLDQKYGHVPYLVSGPPGTGKTKTVVEMTLQLLRSTTTAHLLLCTPSDPAADILVQRLKQRLMPTDLFRLNAPSRSMGEVSDTVLPFCCIDNGTFKLPPFTDLMRKKVVVVSCRDAVILHQARLSNSDLFRFEQAVHAGIHPEAPPCTPQPHWTGLIIDEAAQATEPEALLPLLLVAPPEDSPRARMLPFVLVGDQNQLGPRTAWKDPSNQTSLFERLLIRQLYSQHPLARSQRVDGAVRPLTQEMLPITRPPFTDLVRNYRSHPAILATPSSLFYNDTLEPCAAETHSLLLWTGFSNHSMPVLFAECRAPDEIERDGGGWYNIGEADLALTMAKSLLNEQLLVQREICIMSPFRAQVKTLRTKARQQDLWDLNIGPLEAFQGLESRLVIVCTTRTRDRFVDQDIAKGLGVIHEPRRLNVALTRAKEGLVIIGNPNVLDQDENWASFLAFCQRNGAWKGERNTAWRPPHSHNIRTSRLEKQMAYKNGVETGANGLARRLGKLKFGMSEEDAMWQSGVEAEEMLHEDEKEEDEEIHEGELQVDQ</sequence>
<proteinExistence type="predicted"/>
<dbReference type="InterPro" id="IPR027417">
    <property type="entry name" value="P-loop_NTPase"/>
</dbReference>
<dbReference type="InterPro" id="IPR041677">
    <property type="entry name" value="DNA2/NAM7_AAA_11"/>
</dbReference>
<dbReference type="SUPFAM" id="SSF52540">
    <property type="entry name" value="P-loop containing nucleoside triphosphate hydrolases"/>
    <property type="match status" value="1"/>
</dbReference>
<dbReference type="OrthoDB" id="6513042at2759"/>
<dbReference type="EMBL" id="KB446537">
    <property type="protein sequence ID" value="EME46334.1"/>
    <property type="molecule type" value="Genomic_DNA"/>
</dbReference>
<feature type="domain" description="DNA2/NAM7 helicase helicase" evidence="5">
    <location>
        <begin position="206"/>
        <end position="251"/>
    </location>
</feature>
<reference evidence="7 8" key="2">
    <citation type="journal article" date="2012" name="PLoS Pathog.">
        <title>Diverse lifestyles and strategies of plant pathogenesis encoded in the genomes of eighteen Dothideomycetes fungi.</title>
        <authorList>
            <person name="Ohm R.A."/>
            <person name="Feau N."/>
            <person name="Henrissat B."/>
            <person name="Schoch C.L."/>
            <person name="Horwitz B.A."/>
            <person name="Barry K.W."/>
            <person name="Condon B.J."/>
            <person name="Copeland A.C."/>
            <person name="Dhillon B."/>
            <person name="Glaser F."/>
            <person name="Hesse C.N."/>
            <person name="Kosti I."/>
            <person name="LaButti K."/>
            <person name="Lindquist E.A."/>
            <person name="Lucas S."/>
            <person name="Salamov A.A."/>
            <person name="Bradshaw R.E."/>
            <person name="Ciuffetti L."/>
            <person name="Hamelin R.C."/>
            <person name="Kema G.H.J."/>
            <person name="Lawrence C."/>
            <person name="Scott J.A."/>
            <person name="Spatafora J.W."/>
            <person name="Turgeon B.G."/>
            <person name="de Wit P.J.G.M."/>
            <person name="Zhong S."/>
            <person name="Goodwin S.B."/>
            <person name="Grigoriev I.V."/>
        </authorList>
    </citation>
    <scope>NUCLEOTIDE SEQUENCE [LARGE SCALE GENOMIC DNA]</scope>
    <source>
        <strain evidence="8">NZE10 / CBS 128990</strain>
    </source>
</reference>
<dbReference type="Pfam" id="PF13087">
    <property type="entry name" value="AAA_12"/>
    <property type="match status" value="1"/>
</dbReference>
<comment type="subcellular location">
    <subcellularLocation>
        <location evidence="1">Cytoplasm</location>
    </subcellularLocation>
</comment>
<evidence type="ECO:0000256" key="2">
    <source>
        <dbReference type="ARBA" id="ARBA00022490"/>
    </source>
</evidence>
<reference evidence="8" key="1">
    <citation type="journal article" date="2012" name="PLoS Genet.">
        <title>The genomes of the fungal plant pathogens Cladosporium fulvum and Dothistroma septosporum reveal adaptation to different hosts and lifestyles but also signatures of common ancestry.</title>
        <authorList>
            <person name="de Wit P.J.G.M."/>
            <person name="van der Burgt A."/>
            <person name="Oekmen B."/>
            <person name="Stergiopoulos I."/>
            <person name="Abd-Elsalam K.A."/>
            <person name="Aerts A.L."/>
            <person name="Bahkali A.H."/>
            <person name="Beenen H.G."/>
            <person name="Chettri P."/>
            <person name="Cox M.P."/>
            <person name="Datema E."/>
            <person name="de Vries R.P."/>
            <person name="Dhillon B."/>
            <person name="Ganley A.R."/>
            <person name="Griffiths S.A."/>
            <person name="Guo Y."/>
            <person name="Hamelin R.C."/>
            <person name="Henrissat B."/>
            <person name="Kabir M.S."/>
            <person name="Jashni M.K."/>
            <person name="Kema G."/>
            <person name="Klaubauf S."/>
            <person name="Lapidus A."/>
            <person name="Levasseur A."/>
            <person name="Lindquist E."/>
            <person name="Mehrabi R."/>
            <person name="Ohm R.A."/>
            <person name="Owen T.J."/>
            <person name="Salamov A."/>
            <person name="Schwelm A."/>
            <person name="Schijlen E."/>
            <person name="Sun H."/>
            <person name="van den Burg H.A."/>
            <person name="van Ham R.C.H.J."/>
            <person name="Zhang S."/>
            <person name="Goodwin S.B."/>
            <person name="Grigoriev I.V."/>
            <person name="Collemare J."/>
            <person name="Bradshaw R.E."/>
        </authorList>
    </citation>
    <scope>NUCLEOTIDE SEQUENCE [LARGE SCALE GENOMIC DNA]</scope>
    <source>
        <strain evidence="8">NZE10 / CBS 128990</strain>
    </source>
</reference>
<dbReference type="STRING" id="675120.N1PVA2"/>
<keyword evidence="3" id="KW-0378">Hydrolase</keyword>
<evidence type="ECO:0000313" key="8">
    <source>
        <dbReference type="Proteomes" id="UP000016933"/>
    </source>
</evidence>
<keyword evidence="3" id="KW-0547">Nucleotide-binding</keyword>
<evidence type="ECO:0000256" key="1">
    <source>
        <dbReference type="ARBA" id="ARBA00004496"/>
    </source>
</evidence>
<evidence type="ECO:0000256" key="3">
    <source>
        <dbReference type="ARBA" id="ARBA00022806"/>
    </source>
</evidence>
<dbReference type="GO" id="GO:0005737">
    <property type="term" value="C:cytoplasm"/>
    <property type="evidence" value="ECO:0007669"/>
    <property type="project" value="UniProtKB-SubCell"/>
</dbReference>
<feature type="compositionally biased region" description="Acidic residues" evidence="4">
    <location>
        <begin position="577"/>
        <end position="593"/>
    </location>
</feature>
<evidence type="ECO:0000256" key="4">
    <source>
        <dbReference type="SAM" id="MobiDB-lite"/>
    </source>
</evidence>
<dbReference type="PANTHER" id="PTHR45418">
    <property type="entry name" value="CANCER/TESTIS ANTIGEN 55"/>
    <property type="match status" value="1"/>
</dbReference>
<dbReference type="InterPro" id="IPR041679">
    <property type="entry name" value="DNA2/NAM7-like_C"/>
</dbReference>
<dbReference type="eggNOG" id="KOG1804">
    <property type="taxonomic scope" value="Eukaryota"/>
</dbReference>
<keyword evidence="3" id="KW-0067">ATP-binding</keyword>
<keyword evidence="2" id="KW-0963">Cytoplasm</keyword>
<dbReference type="Gene3D" id="3.40.50.300">
    <property type="entry name" value="P-loop containing nucleotide triphosphate hydrolases"/>
    <property type="match status" value="2"/>
</dbReference>
<keyword evidence="3" id="KW-0347">Helicase</keyword>
<accession>N1PVA2</accession>
<organism evidence="7 8">
    <name type="scientific">Dothistroma septosporum (strain NZE10 / CBS 128990)</name>
    <name type="common">Red band needle blight fungus</name>
    <name type="synonym">Mycosphaerella pini</name>
    <dbReference type="NCBI Taxonomy" id="675120"/>
    <lineage>
        <taxon>Eukaryota</taxon>
        <taxon>Fungi</taxon>
        <taxon>Dikarya</taxon>
        <taxon>Ascomycota</taxon>
        <taxon>Pezizomycotina</taxon>
        <taxon>Dothideomycetes</taxon>
        <taxon>Dothideomycetidae</taxon>
        <taxon>Mycosphaerellales</taxon>
        <taxon>Mycosphaerellaceae</taxon>
        <taxon>Dothistroma</taxon>
    </lineage>
</organism>
<dbReference type="OMA" id="ELCIPIN"/>
<keyword evidence="8" id="KW-1185">Reference proteome</keyword>
<dbReference type="GO" id="GO:0004386">
    <property type="term" value="F:helicase activity"/>
    <property type="evidence" value="ECO:0007669"/>
    <property type="project" value="InterPro"/>
</dbReference>
<dbReference type="Pfam" id="PF13086">
    <property type="entry name" value="AAA_11"/>
    <property type="match status" value="2"/>
</dbReference>
<name>N1PVA2_DOTSN</name>
<feature type="domain" description="DNA2/NAM7 helicase-like C-terminal" evidence="6">
    <location>
        <begin position="305"/>
        <end position="485"/>
    </location>
</feature>
<dbReference type="HOGENOM" id="CLU_001666_7_1_1"/>
<dbReference type="Proteomes" id="UP000016933">
    <property type="component" value="Unassembled WGS sequence"/>
</dbReference>
<dbReference type="InterPro" id="IPR047187">
    <property type="entry name" value="SF1_C_Upf1"/>
</dbReference>
<feature type="domain" description="DNA2/NAM7 helicase helicase" evidence="5">
    <location>
        <begin position="40"/>
        <end position="124"/>
    </location>
</feature>